<dbReference type="PANTHER" id="PTHR37019:SF2">
    <property type="entry name" value="EXPERA DOMAIN-CONTAINING PROTEIN"/>
    <property type="match status" value="1"/>
</dbReference>
<dbReference type="InterPro" id="IPR056121">
    <property type="entry name" value="DUF7704"/>
</dbReference>
<evidence type="ECO:0000313" key="4">
    <source>
        <dbReference type="Proteomes" id="UP001385951"/>
    </source>
</evidence>
<feature type="transmembrane region" description="Helical" evidence="1">
    <location>
        <begin position="59"/>
        <end position="81"/>
    </location>
</feature>
<dbReference type="AlphaFoldDB" id="A0AAW0H065"/>
<organism evidence="3 4">
    <name type="scientific">Cerrena zonata</name>
    <dbReference type="NCBI Taxonomy" id="2478898"/>
    <lineage>
        <taxon>Eukaryota</taxon>
        <taxon>Fungi</taxon>
        <taxon>Dikarya</taxon>
        <taxon>Basidiomycota</taxon>
        <taxon>Agaricomycotina</taxon>
        <taxon>Agaricomycetes</taxon>
        <taxon>Polyporales</taxon>
        <taxon>Cerrenaceae</taxon>
        <taxon>Cerrena</taxon>
    </lineage>
</organism>
<feature type="transmembrane region" description="Helical" evidence="1">
    <location>
        <begin position="12"/>
        <end position="33"/>
    </location>
</feature>
<gene>
    <name evidence="3" type="ORF">QCA50_000543</name>
</gene>
<evidence type="ECO:0000256" key="1">
    <source>
        <dbReference type="SAM" id="Phobius"/>
    </source>
</evidence>
<reference evidence="3 4" key="1">
    <citation type="submission" date="2022-09" db="EMBL/GenBank/DDBJ databases">
        <authorList>
            <person name="Palmer J.M."/>
        </authorList>
    </citation>
    <scope>NUCLEOTIDE SEQUENCE [LARGE SCALE GENOMIC DNA]</scope>
    <source>
        <strain evidence="3 4">DSM 7382</strain>
    </source>
</reference>
<keyword evidence="1" id="KW-0472">Membrane</keyword>
<feature type="domain" description="DUF7704" evidence="2">
    <location>
        <begin position="5"/>
        <end position="157"/>
    </location>
</feature>
<dbReference type="EMBL" id="JASBNA010000001">
    <property type="protein sequence ID" value="KAK7695904.1"/>
    <property type="molecule type" value="Genomic_DNA"/>
</dbReference>
<keyword evidence="1" id="KW-0812">Transmembrane</keyword>
<evidence type="ECO:0000259" key="2">
    <source>
        <dbReference type="Pfam" id="PF24803"/>
    </source>
</evidence>
<name>A0AAW0H065_9APHY</name>
<keyword evidence="4" id="KW-1185">Reference proteome</keyword>
<keyword evidence="1" id="KW-1133">Transmembrane helix</keyword>
<proteinExistence type="predicted"/>
<dbReference type="Pfam" id="PF24803">
    <property type="entry name" value="DUF7704"/>
    <property type="match status" value="1"/>
</dbReference>
<comment type="caution">
    <text evidence="3">The sequence shown here is derived from an EMBL/GenBank/DDBJ whole genome shotgun (WGS) entry which is preliminary data.</text>
</comment>
<sequence>MSPTSAIPDFYYAVFGVYEPLLVILSAFGTLIYPKEVHDQQAPWPQHLPAQISLPPPTLVTIIQLAHVVGLLGLVNTFLLYTARRYLFGQPAIQEKVVSALLTPLMLGDVLHLAFTFYALGDDRWNFSNWSNAGTLWVTVITGFSLLLPRLAWHLGIGRYVDSRDRKKE</sequence>
<evidence type="ECO:0000313" key="3">
    <source>
        <dbReference type="EMBL" id="KAK7695904.1"/>
    </source>
</evidence>
<dbReference type="PANTHER" id="PTHR37019">
    <property type="entry name" value="CHROMOSOME 1, WHOLE GENOME SHOTGUN SEQUENCE"/>
    <property type="match status" value="1"/>
</dbReference>
<accession>A0AAW0H065</accession>
<protein>
    <recommendedName>
        <fullName evidence="2">DUF7704 domain-containing protein</fullName>
    </recommendedName>
</protein>
<feature type="transmembrane region" description="Helical" evidence="1">
    <location>
        <begin position="133"/>
        <end position="153"/>
    </location>
</feature>
<feature type="transmembrane region" description="Helical" evidence="1">
    <location>
        <begin position="101"/>
        <end position="121"/>
    </location>
</feature>
<dbReference type="Proteomes" id="UP001385951">
    <property type="component" value="Unassembled WGS sequence"/>
</dbReference>